<dbReference type="PROSITE" id="PS51203">
    <property type="entry name" value="CS"/>
    <property type="match status" value="1"/>
</dbReference>
<evidence type="ECO:0000313" key="4">
    <source>
        <dbReference type="Proteomes" id="UP000023152"/>
    </source>
</evidence>
<proteinExistence type="predicted"/>
<dbReference type="EMBL" id="ASPP01004080">
    <property type="protein sequence ID" value="ETO32580.1"/>
    <property type="molecule type" value="Genomic_DNA"/>
</dbReference>
<evidence type="ECO:0000313" key="3">
    <source>
        <dbReference type="EMBL" id="ETO32580.1"/>
    </source>
</evidence>
<dbReference type="SUPFAM" id="SSF49764">
    <property type="entry name" value="HSP20-like chaperones"/>
    <property type="match status" value="1"/>
</dbReference>
<dbReference type="PANTHER" id="PTHR12356:SF18">
    <property type="entry name" value="NUDC DOMAIN-CONTAINING PROTEIN 2"/>
    <property type="match status" value="1"/>
</dbReference>
<dbReference type="InterPro" id="IPR007052">
    <property type="entry name" value="CS_dom"/>
</dbReference>
<dbReference type="AlphaFoldDB" id="X6P207"/>
<accession>X6P207</accession>
<feature type="region of interest" description="Disordered" evidence="1">
    <location>
        <begin position="158"/>
        <end position="181"/>
    </location>
</feature>
<dbReference type="GO" id="GO:0051082">
    <property type="term" value="F:unfolded protein binding"/>
    <property type="evidence" value="ECO:0007669"/>
    <property type="project" value="TreeGrafter"/>
</dbReference>
<dbReference type="OrthoDB" id="515366at2759"/>
<dbReference type="Proteomes" id="UP000023152">
    <property type="component" value="Unassembled WGS sequence"/>
</dbReference>
<dbReference type="InterPro" id="IPR008978">
    <property type="entry name" value="HSP20-like_chaperone"/>
</dbReference>
<gene>
    <name evidence="3" type="ORF">RFI_04537</name>
</gene>
<reference evidence="3 4" key="1">
    <citation type="journal article" date="2013" name="Curr. Biol.">
        <title>The Genome of the Foraminiferan Reticulomyxa filosa.</title>
        <authorList>
            <person name="Glockner G."/>
            <person name="Hulsmann N."/>
            <person name="Schleicher M."/>
            <person name="Noegel A.A."/>
            <person name="Eichinger L."/>
            <person name="Gallinger C."/>
            <person name="Pawlowski J."/>
            <person name="Sierra R."/>
            <person name="Euteneuer U."/>
            <person name="Pillet L."/>
            <person name="Moustafa A."/>
            <person name="Platzer M."/>
            <person name="Groth M."/>
            <person name="Szafranski K."/>
            <person name="Schliwa M."/>
        </authorList>
    </citation>
    <scope>NUCLEOTIDE SEQUENCE [LARGE SCALE GENOMIC DNA]</scope>
</reference>
<dbReference type="PANTHER" id="PTHR12356">
    <property type="entry name" value="NUCLEAR MOVEMENT PROTEIN NUDC"/>
    <property type="match status" value="1"/>
</dbReference>
<keyword evidence="4" id="KW-1185">Reference proteome</keyword>
<feature type="domain" description="CS" evidence="2">
    <location>
        <begin position="33"/>
        <end position="122"/>
    </location>
</feature>
<dbReference type="CDD" id="cd06467">
    <property type="entry name" value="p23_NUDC_like"/>
    <property type="match status" value="1"/>
</dbReference>
<dbReference type="InterPro" id="IPR037898">
    <property type="entry name" value="NudC_fam"/>
</dbReference>
<dbReference type="OMA" id="RDVECSL"/>
<protein>
    <submittedName>
        <fullName evidence="3">CS domain protein</fullName>
    </submittedName>
</protein>
<evidence type="ECO:0000259" key="2">
    <source>
        <dbReference type="PROSITE" id="PS51203"/>
    </source>
</evidence>
<name>X6P207_RETFI</name>
<dbReference type="GO" id="GO:0005737">
    <property type="term" value="C:cytoplasm"/>
    <property type="evidence" value="ECO:0007669"/>
    <property type="project" value="TreeGrafter"/>
</dbReference>
<sequence length="181" mass="20946">MSTEKSGFSFVAIEFDNKFYYVFNPKRKRFIHDGKVIYEWEQSLEDVLIYIQLPKDVNSKQLKIEIKSDSISVGLKNVAKPYLKEELASTINKADSVWSVSDGQLEINLSKQTIGETWSCVFKRHAEQQLNVTEAENTKKQMLLERFQRENPHMDFSQAQFNGTAPDPTTFLDGIDKEKLQ</sequence>
<dbReference type="GO" id="GO:0006457">
    <property type="term" value="P:protein folding"/>
    <property type="evidence" value="ECO:0007669"/>
    <property type="project" value="TreeGrafter"/>
</dbReference>
<comment type="caution">
    <text evidence="3">The sequence shown here is derived from an EMBL/GenBank/DDBJ whole genome shotgun (WGS) entry which is preliminary data.</text>
</comment>
<dbReference type="Pfam" id="PF04969">
    <property type="entry name" value="CS"/>
    <property type="match status" value="1"/>
</dbReference>
<organism evidence="3 4">
    <name type="scientific">Reticulomyxa filosa</name>
    <dbReference type="NCBI Taxonomy" id="46433"/>
    <lineage>
        <taxon>Eukaryota</taxon>
        <taxon>Sar</taxon>
        <taxon>Rhizaria</taxon>
        <taxon>Retaria</taxon>
        <taxon>Foraminifera</taxon>
        <taxon>Monothalamids</taxon>
        <taxon>Reticulomyxidae</taxon>
        <taxon>Reticulomyxa</taxon>
    </lineage>
</organism>
<dbReference type="Gene3D" id="2.60.40.790">
    <property type="match status" value="1"/>
</dbReference>
<evidence type="ECO:0000256" key="1">
    <source>
        <dbReference type="SAM" id="MobiDB-lite"/>
    </source>
</evidence>